<gene>
    <name evidence="1" type="ORF">CYMTET_38362</name>
</gene>
<comment type="caution">
    <text evidence="1">The sequence shown here is derived from an EMBL/GenBank/DDBJ whole genome shotgun (WGS) entry which is preliminary data.</text>
</comment>
<evidence type="ECO:0000313" key="1">
    <source>
        <dbReference type="EMBL" id="KAK3252328.1"/>
    </source>
</evidence>
<name>A0AAE0CC58_9CHLO</name>
<dbReference type="EMBL" id="LGRX02025473">
    <property type="protein sequence ID" value="KAK3252328.1"/>
    <property type="molecule type" value="Genomic_DNA"/>
</dbReference>
<organism evidence="1 2">
    <name type="scientific">Cymbomonas tetramitiformis</name>
    <dbReference type="NCBI Taxonomy" id="36881"/>
    <lineage>
        <taxon>Eukaryota</taxon>
        <taxon>Viridiplantae</taxon>
        <taxon>Chlorophyta</taxon>
        <taxon>Pyramimonadophyceae</taxon>
        <taxon>Pyramimonadales</taxon>
        <taxon>Pyramimonadaceae</taxon>
        <taxon>Cymbomonas</taxon>
    </lineage>
</organism>
<proteinExistence type="predicted"/>
<keyword evidence="2" id="KW-1185">Reference proteome</keyword>
<protein>
    <submittedName>
        <fullName evidence="1">Uncharacterized protein</fullName>
    </submittedName>
</protein>
<accession>A0AAE0CC58</accession>
<evidence type="ECO:0000313" key="2">
    <source>
        <dbReference type="Proteomes" id="UP001190700"/>
    </source>
</evidence>
<dbReference type="AlphaFoldDB" id="A0AAE0CC58"/>
<dbReference type="Proteomes" id="UP001190700">
    <property type="component" value="Unassembled WGS sequence"/>
</dbReference>
<sequence length="860" mass="96743">MNQNVERSLRPYAHNDASTSDQFVDLPFLQPVVFADDLACDDHVDDDEVAPFLKTEVLRTPVVRYSQSNNICTALRVHSSGIFQRGMCCMFEYGSHRKLGARITNIDEQNETAATRNLRVHNWRRQTPVEASSRPVSPRIDEDDYSLYMRTSSVTVDEDWYEALQFLPVHATLPRGCLVRAVPEVTICEWAASGRNETAALNFLAAHDITSHTESPDVRSYTCKLHAALKDQRSTMPRSSRIQGYQLLRSILRDVSHAARETVTHDLSTGNIFDSDVRNKLVYTMMYMNYHNGVAYAFLTNTQVHDLNDEPDARNPLRKICAKSDTHGANNPTLPLNTDTLLRLFYAREANAVTDILNDDDLTFLSSVRSAAGVDIMTLFDPHRLIVVAPEDTDARPVSYDDVRVRKGGATKRTPGVINNARADFDGDNADVCWVSQGIELFVTTMEEAYETECTALTTVDEAVLHRVRATSLLASPVKSAMLNTRVRAGALAASQYLARTGADTLNADLRVLSNSHAPKAKDACLDSQNELFDTKTRITLVRQFATEYVRALEQLQHHDFATLSECCRVCDKNPKPDGAAYEAPRVPKPVLCRVLRFEHPLLLSEDNDREEDTCNSASECVAVCVAKLVEDATGFRTRVDEDANGVAVAALGRDMIGTAINWLRTIATEYGQLVDDTESEVARDDATDATLLFWLRYMRDKKTRNKAYNVWRRAWSGGFVGMSCLNGHMYKNAPPFPDHHELRTLTHVELWSVVALELQLGLARLSIAAVAHLERKAVDTLYNVKFDDGENRQSKRKKNESSMGQLIGLFMRREQELNCVDDTPGRSRTDSVHQQRERVRNIEMMIGDKFEDVRRQSQL</sequence>
<reference evidence="1 2" key="1">
    <citation type="journal article" date="2015" name="Genome Biol. Evol.">
        <title>Comparative Genomics of a Bacterivorous Green Alga Reveals Evolutionary Causalities and Consequences of Phago-Mixotrophic Mode of Nutrition.</title>
        <authorList>
            <person name="Burns J.A."/>
            <person name="Paasch A."/>
            <person name="Narechania A."/>
            <person name="Kim E."/>
        </authorList>
    </citation>
    <scope>NUCLEOTIDE SEQUENCE [LARGE SCALE GENOMIC DNA]</scope>
    <source>
        <strain evidence="1 2">PLY_AMNH</strain>
    </source>
</reference>